<sequence>MALAEAQQRIHDLQSLLQSLSTSHYPTLPSPYGMSKRASVALVIRIKPSYAHWPPASPSTKISDLDAFFAQEWVQHGEAEVLFIKRASRKGDRWTSHIALPGGKKDPTDADDKAAAVRECWEEVGLDVDEYGVEVGNLPQRLVTTHWGKRPLLVLCPYLFLLTTHHIPPLKLQPTEVASTHWVPIRSLQAKESRTVAFEDVSLRLTNQETGVKRWMLQLILGKMMFAAICLLPTETLHSAETPVQDQLQSNRHTPPTTYSRLKDLATRIYRSDLFGSYPPVPPEGPLMLWGLTLGVISDFLDLVPPHNALTLWIYPTFTPLDVRLVVWLMTFRFKARKRAELQAGMEPPGSSTPGTSFTNPAFGYASESMASSAVLVDERADETGFHGLGTGLSTPSTSAGDEEEKARGLRNKSKKAAVSTMLEGFVERLAAWTLPEITNRARYYDIVRRAVAVALVGRASMALIVAVWAWRRFMSRGGRWRT</sequence>
<organism evidence="1 2">
    <name type="scientific">Vermiconidia calcicola</name>
    <dbReference type="NCBI Taxonomy" id="1690605"/>
    <lineage>
        <taxon>Eukaryota</taxon>
        <taxon>Fungi</taxon>
        <taxon>Dikarya</taxon>
        <taxon>Ascomycota</taxon>
        <taxon>Pezizomycotina</taxon>
        <taxon>Dothideomycetes</taxon>
        <taxon>Dothideomycetidae</taxon>
        <taxon>Mycosphaerellales</taxon>
        <taxon>Extremaceae</taxon>
        <taxon>Vermiconidia</taxon>
    </lineage>
</organism>
<gene>
    <name evidence="1" type="ORF">LTR37_020054</name>
</gene>
<reference evidence="1" key="1">
    <citation type="submission" date="2023-07" db="EMBL/GenBank/DDBJ databases">
        <title>Black Yeasts Isolated from many extreme environments.</title>
        <authorList>
            <person name="Coleine C."/>
            <person name="Stajich J.E."/>
            <person name="Selbmann L."/>
        </authorList>
    </citation>
    <scope>NUCLEOTIDE SEQUENCE</scope>
    <source>
        <strain evidence="1">CCFEE 5714</strain>
    </source>
</reference>
<dbReference type="EMBL" id="JAUTXU010000332">
    <property type="protein sequence ID" value="KAK3684653.1"/>
    <property type="molecule type" value="Genomic_DNA"/>
</dbReference>
<accession>A0ACC3MCL0</accession>
<evidence type="ECO:0000313" key="2">
    <source>
        <dbReference type="Proteomes" id="UP001281147"/>
    </source>
</evidence>
<comment type="caution">
    <text evidence="1">The sequence shown here is derived from an EMBL/GenBank/DDBJ whole genome shotgun (WGS) entry which is preliminary data.</text>
</comment>
<evidence type="ECO:0000313" key="1">
    <source>
        <dbReference type="EMBL" id="KAK3684653.1"/>
    </source>
</evidence>
<name>A0ACC3MCL0_9PEZI</name>
<proteinExistence type="predicted"/>
<dbReference type="Proteomes" id="UP001281147">
    <property type="component" value="Unassembled WGS sequence"/>
</dbReference>
<protein>
    <submittedName>
        <fullName evidence="1">Uncharacterized protein</fullName>
    </submittedName>
</protein>
<keyword evidence="2" id="KW-1185">Reference proteome</keyword>